<protein>
    <submittedName>
        <fullName evidence="1">Uncharacterized protein</fullName>
    </submittedName>
</protein>
<evidence type="ECO:0000313" key="1">
    <source>
        <dbReference type="EMBL" id="SPZ11621.1"/>
    </source>
</evidence>
<dbReference type="AlphaFoldDB" id="A0A2X2CY47"/>
<organism evidence="1 2">
    <name type="scientific">Pseudomonas luteola</name>
    <dbReference type="NCBI Taxonomy" id="47886"/>
    <lineage>
        <taxon>Bacteria</taxon>
        <taxon>Pseudomonadati</taxon>
        <taxon>Pseudomonadota</taxon>
        <taxon>Gammaproteobacteria</taxon>
        <taxon>Pseudomonadales</taxon>
        <taxon>Pseudomonadaceae</taxon>
        <taxon>Pseudomonas</taxon>
    </lineage>
</organism>
<dbReference type="Proteomes" id="UP000250443">
    <property type="component" value="Unassembled WGS sequence"/>
</dbReference>
<reference evidence="1 2" key="1">
    <citation type="submission" date="2018-06" db="EMBL/GenBank/DDBJ databases">
        <authorList>
            <consortium name="Pathogen Informatics"/>
            <person name="Doyle S."/>
        </authorList>
    </citation>
    <scope>NUCLEOTIDE SEQUENCE [LARGE SCALE GENOMIC DNA]</scope>
    <source>
        <strain evidence="1 2">NCTC11842</strain>
    </source>
</reference>
<evidence type="ECO:0000313" key="2">
    <source>
        <dbReference type="Proteomes" id="UP000250443"/>
    </source>
</evidence>
<dbReference type="EMBL" id="UAUF01000014">
    <property type="protein sequence ID" value="SPZ11621.1"/>
    <property type="molecule type" value="Genomic_DNA"/>
</dbReference>
<name>A0A2X2CY47_PSELU</name>
<gene>
    <name evidence="1" type="ORF">NCTC11842_03868</name>
</gene>
<accession>A0A2X2CY47</accession>
<sequence>MESLWATVPDLERAFEALVRDFKAVFGKQERQIK</sequence>
<proteinExistence type="predicted"/>